<feature type="compositionally biased region" description="Polar residues" evidence="1">
    <location>
        <begin position="485"/>
        <end position="494"/>
    </location>
</feature>
<accession>A0A0C3BVA2</accession>
<name>A0A0C3BVA2_HEBCY</name>
<proteinExistence type="predicted"/>
<feature type="compositionally biased region" description="Basic residues" evidence="1">
    <location>
        <begin position="532"/>
        <end position="544"/>
    </location>
</feature>
<dbReference type="HOGENOM" id="CLU_028346_0_0_1"/>
<feature type="compositionally biased region" description="Polar residues" evidence="1">
    <location>
        <begin position="506"/>
        <end position="526"/>
    </location>
</feature>
<feature type="region of interest" description="Disordered" evidence="1">
    <location>
        <begin position="442"/>
        <end position="461"/>
    </location>
</feature>
<reference evidence="3" key="2">
    <citation type="submission" date="2015-01" db="EMBL/GenBank/DDBJ databases">
        <title>Evolutionary Origins and Diversification of the Mycorrhizal Mutualists.</title>
        <authorList>
            <consortium name="DOE Joint Genome Institute"/>
            <consortium name="Mycorrhizal Genomics Consortium"/>
            <person name="Kohler A."/>
            <person name="Kuo A."/>
            <person name="Nagy L.G."/>
            <person name="Floudas D."/>
            <person name="Copeland A."/>
            <person name="Barry K.W."/>
            <person name="Cichocki N."/>
            <person name="Veneault-Fourrey C."/>
            <person name="LaButti K."/>
            <person name="Lindquist E.A."/>
            <person name="Lipzen A."/>
            <person name="Lundell T."/>
            <person name="Morin E."/>
            <person name="Murat C."/>
            <person name="Riley R."/>
            <person name="Ohm R."/>
            <person name="Sun H."/>
            <person name="Tunlid A."/>
            <person name="Henrissat B."/>
            <person name="Grigoriev I.V."/>
            <person name="Hibbett D.S."/>
            <person name="Martin F."/>
        </authorList>
    </citation>
    <scope>NUCLEOTIDE SEQUENCE [LARGE SCALE GENOMIC DNA]</scope>
    <source>
        <strain evidence="3">h7</strain>
    </source>
</reference>
<evidence type="ECO:0000256" key="1">
    <source>
        <dbReference type="SAM" id="MobiDB-lite"/>
    </source>
</evidence>
<gene>
    <name evidence="2" type="ORF">M413DRAFT_32041</name>
</gene>
<sequence length="611" mass="67325">MPSSTKSTEFPDIQKAFLKSFLPEYEKYISQHNPDHKSHSKDLKEWRVKKARDLIKDPCIQDLVNDSPVEAKEWEMAIRRFYTNYYNNKFLPASRRAQASQLPVPSNIPLPNTTSPIPHTNKDVDDVLRRAIVTFLGDLSAREMFASENEEAIRKKMDEIRAENPDSTLIGGGLRSKALKILWQNEDQDVWKSKIDALAQDIEVNREEFPALMLQALQNLCNRKQLGSTLMSFSYAFRDTKMDWIKGGMILAGYDDHKKKSVTVEPSDRKAQIDAFFVYADTVLSRKPRVSVYQIPLNKDGIPIPPQVDVLTASIIQLATLLEEYLSSLWEFAQQKGCTLATGIPWEDIASSPDAYFDTSVYKLPCALRSPEELKCEPFSIVALYQYFSTISASQPFRFRLREAISDTIDSDSDLNSSPGPPVRAVPSSILGAPISTQSTMARTMTSPVGGSAIPVTSNRPCIPQISAQSTTTIATGSPSGGSTGIQESGNSSVEGRGHSSVDAPGNSSVDAPGNSSVDAPGNSSVEAPKNSKPKKGKATKKSKPTAALGDQAQTDANGPPARRSSTRTVDLKRKKMDMEAHDTQPTKKKRTLLKDRWAYVSEEPKAGETS</sequence>
<evidence type="ECO:0000313" key="2">
    <source>
        <dbReference type="EMBL" id="KIM35999.1"/>
    </source>
</evidence>
<feature type="compositionally biased region" description="Basic and acidic residues" evidence="1">
    <location>
        <begin position="577"/>
        <end position="586"/>
    </location>
</feature>
<organism evidence="2 3">
    <name type="scientific">Hebeloma cylindrosporum</name>
    <dbReference type="NCBI Taxonomy" id="76867"/>
    <lineage>
        <taxon>Eukaryota</taxon>
        <taxon>Fungi</taxon>
        <taxon>Dikarya</taxon>
        <taxon>Basidiomycota</taxon>
        <taxon>Agaricomycotina</taxon>
        <taxon>Agaricomycetes</taxon>
        <taxon>Agaricomycetidae</taxon>
        <taxon>Agaricales</taxon>
        <taxon>Agaricineae</taxon>
        <taxon>Hymenogastraceae</taxon>
        <taxon>Hebeloma</taxon>
    </lineage>
</organism>
<keyword evidence="3" id="KW-1185">Reference proteome</keyword>
<dbReference type="STRING" id="686832.A0A0C3BVA2"/>
<feature type="region of interest" description="Disordered" evidence="1">
    <location>
        <begin position="471"/>
        <end position="591"/>
    </location>
</feature>
<feature type="region of interest" description="Disordered" evidence="1">
    <location>
        <begin position="410"/>
        <end position="430"/>
    </location>
</feature>
<evidence type="ECO:0000313" key="3">
    <source>
        <dbReference type="Proteomes" id="UP000053424"/>
    </source>
</evidence>
<dbReference type="AlphaFoldDB" id="A0A0C3BVA2"/>
<dbReference type="OrthoDB" id="3063186at2759"/>
<dbReference type="Proteomes" id="UP000053424">
    <property type="component" value="Unassembled WGS sequence"/>
</dbReference>
<dbReference type="EMBL" id="KN831810">
    <property type="protein sequence ID" value="KIM35999.1"/>
    <property type="molecule type" value="Genomic_DNA"/>
</dbReference>
<reference evidence="2 3" key="1">
    <citation type="submission" date="2014-04" db="EMBL/GenBank/DDBJ databases">
        <authorList>
            <consortium name="DOE Joint Genome Institute"/>
            <person name="Kuo A."/>
            <person name="Gay G."/>
            <person name="Dore J."/>
            <person name="Kohler A."/>
            <person name="Nagy L.G."/>
            <person name="Floudas D."/>
            <person name="Copeland A."/>
            <person name="Barry K.W."/>
            <person name="Cichocki N."/>
            <person name="Veneault-Fourrey C."/>
            <person name="LaButti K."/>
            <person name="Lindquist E.A."/>
            <person name="Lipzen A."/>
            <person name="Lundell T."/>
            <person name="Morin E."/>
            <person name="Murat C."/>
            <person name="Sun H."/>
            <person name="Tunlid A."/>
            <person name="Henrissat B."/>
            <person name="Grigoriev I.V."/>
            <person name="Hibbett D.S."/>
            <person name="Martin F."/>
            <person name="Nordberg H.P."/>
            <person name="Cantor M.N."/>
            <person name="Hua S.X."/>
        </authorList>
    </citation>
    <scope>NUCLEOTIDE SEQUENCE [LARGE SCALE GENOMIC DNA]</scope>
    <source>
        <strain evidence="3">h7</strain>
    </source>
</reference>
<protein>
    <submittedName>
        <fullName evidence="2">Uncharacterized protein</fullName>
    </submittedName>
</protein>